<dbReference type="RefSeq" id="WP_196397133.1">
    <property type="nucleotide sequence ID" value="NZ_JADNYM010000015.1"/>
</dbReference>
<dbReference type="SFLD" id="SFLDG01018">
    <property type="entry name" value="Squalene/Phytoene_Synthase_Lik"/>
    <property type="match status" value="1"/>
</dbReference>
<organism evidence="3 4">
    <name type="scientific">Arthrobacter terrae</name>
    <dbReference type="NCBI Taxonomy" id="2935737"/>
    <lineage>
        <taxon>Bacteria</taxon>
        <taxon>Bacillati</taxon>
        <taxon>Actinomycetota</taxon>
        <taxon>Actinomycetes</taxon>
        <taxon>Micrococcales</taxon>
        <taxon>Micrococcaceae</taxon>
        <taxon>Arthrobacter</taxon>
    </lineage>
</organism>
<keyword evidence="2" id="KW-0808">Transferase</keyword>
<evidence type="ECO:0000313" key="3">
    <source>
        <dbReference type="EMBL" id="MBG0740189.1"/>
    </source>
</evidence>
<protein>
    <submittedName>
        <fullName evidence="3">Squalene/phytoene synthase family protein</fullName>
    </submittedName>
</protein>
<comment type="pathway">
    <text evidence="1">Carotenoid biosynthesis; phytoene biosynthesis.</text>
</comment>
<dbReference type="SFLD" id="SFLDS00005">
    <property type="entry name" value="Isoprenoid_Synthase_Type_I"/>
    <property type="match status" value="1"/>
</dbReference>
<sequence length="297" mass="31912">MVTASSEFYDQVAAAAASVVIKRYSTSFGFASRLLGKPIRQHVENVYALVRIADEVVDGAAASTEGGVAAIGRQLDVLEAECMQAMACGYSTNLVVHAFASTARAAGFGAELTSPFFRSMRADLAPVPLTEETFKDYVYGSAEVVGLMCLRVFLIGQPAAEQQYAALADGARRLGAAFQKINFLRDLTADFHELKRSYFPGIDPTRLTDSEKDTLLDNIDADLAASAAAISALPANSIRAVRLAHALFTELSVRSRRTPAQMLLRNRLRVPDRVKLRIAASVVLGAPFGRPPVKVSA</sequence>
<name>A0A931G8F6_9MICC</name>
<dbReference type="InterPro" id="IPR002060">
    <property type="entry name" value="Squ/phyt_synthse"/>
</dbReference>
<dbReference type="GO" id="GO:0008299">
    <property type="term" value="P:isoprenoid biosynthetic process"/>
    <property type="evidence" value="ECO:0007669"/>
    <property type="project" value="UniProtKB-ARBA"/>
</dbReference>
<dbReference type="GO" id="GO:0016765">
    <property type="term" value="F:transferase activity, transferring alkyl or aryl (other than methyl) groups"/>
    <property type="evidence" value="ECO:0007669"/>
    <property type="project" value="InterPro"/>
</dbReference>
<dbReference type="InterPro" id="IPR008949">
    <property type="entry name" value="Isoprenoid_synthase_dom_sf"/>
</dbReference>
<dbReference type="AlphaFoldDB" id="A0A931G8F6"/>
<dbReference type="InterPro" id="IPR019845">
    <property type="entry name" value="Squalene/phytoene_synthase_CS"/>
</dbReference>
<comment type="caution">
    <text evidence="3">The sequence shown here is derived from an EMBL/GenBank/DDBJ whole genome shotgun (WGS) entry which is preliminary data.</text>
</comment>
<gene>
    <name evidence="3" type="ORF">IV500_12440</name>
</gene>
<keyword evidence="4" id="KW-1185">Reference proteome</keyword>
<dbReference type="Proteomes" id="UP000655366">
    <property type="component" value="Unassembled WGS sequence"/>
</dbReference>
<dbReference type="PROSITE" id="PS01045">
    <property type="entry name" value="SQUALEN_PHYTOEN_SYN_2"/>
    <property type="match status" value="1"/>
</dbReference>
<evidence type="ECO:0000313" key="4">
    <source>
        <dbReference type="Proteomes" id="UP000655366"/>
    </source>
</evidence>
<dbReference type="SUPFAM" id="SSF48576">
    <property type="entry name" value="Terpenoid synthases"/>
    <property type="match status" value="1"/>
</dbReference>
<dbReference type="Pfam" id="PF00494">
    <property type="entry name" value="SQS_PSY"/>
    <property type="match status" value="1"/>
</dbReference>
<dbReference type="PANTHER" id="PTHR31480">
    <property type="entry name" value="BIFUNCTIONAL LYCOPENE CYCLASE/PHYTOENE SYNTHASE"/>
    <property type="match status" value="1"/>
</dbReference>
<proteinExistence type="predicted"/>
<evidence type="ECO:0000256" key="1">
    <source>
        <dbReference type="ARBA" id="ARBA00004684"/>
    </source>
</evidence>
<dbReference type="Gene3D" id="1.10.600.10">
    <property type="entry name" value="Farnesyl Diphosphate Synthase"/>
    <property type="match status" value="1"/>
</dbReference>
<accession>A0A931G8F6</accession>
<reference evidence="3 4" key="1">
    <citation type="submission" date="2020-11" db="EMBL/GenBank/DDBJ databases">
        <title>Arthrobacter antarcticus sp. nov., isolated from Antarctic Soil.</title>
        <authorList>
            <person name="Li J."/>
        </authorList>
    </citation>
    <scope>NUCLEOTIDE SEQUENCE [LARGE SCALE GENOMIC DNA]</scope>
    <source>
        <strain evidence="3 4">Z1-20</strain>
    </source>
</reference>
<dbReference type="EMBL" id="JADNYM010000015">
    <property type="protein sequence ID" value="MBG0740189.1"/>
    <property type="molecule type" value="Genomic_DNA"/>
</dbReference>
<evidence type="ECO:0000256" key="2">
    <source>
        <dbReference type="ARBA" id="ARBA00022679"/>
    </source>
</evidence>